<gene>
    <name evidence="2" type="ORF">OS493_012205</name>
</gene>
<evidence type="ECO:0000313" key="2">
    <source>
        <dbReference type="EMBL" id="KAJ7392534.1"/>
    </source>
</evidence>
<name>A0A9X0DC13_9CNID</name>
<keyword evidence="3" id="KW-1185">Reference proteome</keyword>
<organism evidence="2 3">
    <name type="scientific">Desmophyllum pertusum</name>
    <dbReference type="NCBI Taxonomy" id="174260"/>
    <lineage>
        <taxon>Eukaryota</taxon>
        <taxon>Metazoa</taxon>
        <taxon>Cnidaria</taxon>
        <taxon>Anthozoa</taxon>
        <taxon>Hexacorallia</taxon>
        <taxon>Scleractinia</taxon>
        <taxon>Caryophylliina</taxon>
        <taxon>Caryophylliidae</taxon>
        <taxon>Desmophyllum</taxon>
    </lineage>
</organism>
<feature type="signal peptide" evidence="1">
    <location>
        <begin position="1"/>
        <end position="21"/>
    </location>
</feature>
<proteinExistence type="predicted"/>
<protein>
    <submittedName>
        <fullName evidence="2">Uncharacterized protein</fullName>
    </submittedName>
</protein>
<evidence type="ECO:0000313" key="3">
    <source>
        <dbReference type="Proteomes" id="UP001163046"/>
    </source>
</evidence>
<dbReference type="EMBL" id="MU825401">
    <property type="protein sequence ID" value="KAJ7392534.1"/>
    <property type="molecule type" value="Genomic_DNA"/>
</dbReference>
<keyword evidence="1" id="KW-0732">Signal</keyword>
<reference evidence="2" key="1">
    <citation type="submission" date="2023-01" db="EMBL/GenBank/DDBJ databases">
        <title>Genome assembly of the deep-sea coral Lophelia pertusa.</title>
        <authorList>
            <person name="Herrera S."/>
            <person name="Cordes E."/>
        </authorList>
    </citation>
    <scope>NUCLEOTIDE SEQUENCE</scope>
    <source>
        <strain evidence="2">USNM1676648</strain>
        <tissue evidence="2">Polyp</tissue>
    </source>
</reference>
<sequence length="213" mass="24395">MEMTKIFFVAMCFVTPSVVTGITNSSLARSSISHTEILVRLLIVPRVKNVTVQMKTLYPFITSSDYFYEPLITLGLDLNKDCINQQTRADKLGTLLSQMAVFMAPLNFAFLYEHAQGAASHNRLASVLELTSFFLNDTVSYIRRQLRDKGFSVPDYPIIPEAKLNELTRVYLNTLVQKNLVTLTITNDVMKRYRNYVIIYMLRDVVKEIDPCF</sequence>
<accession>A0A9X0DC13</accession>
<evidence type="ECO:0000256" key="1">
    <source>
        <dbReference type="SAM" id="SignalP"/>
    </source>
</evidence>
<feature type="chain" id="PRO_5040934938" evidence="1">
    <location>
        <begin position="22"/>
        <end position="213"/>
    </location>
</feature>
<dbReference type="AlphaFoldDB" id="A0A9X0DC13"/>
<dbReference type="OrthoDB" id="5982365at2759"/>
<comment type="caution">
    <text evidence="2">The sequence shown here is derived from an EMBL/GenBank/DDBJ whole genome shotgun (WGS) entry which is preliminary data.</text>
</comment>
<dbReference type="Proteomes" id="UP001163046">
    <property type="component" value="Unassembled WGS sequence"/>
</dbReference>